<dbReference type="Gene3D" id="3.10.129.10">
    <property type="entry name" value="Hotdog Thioesterase"/>
    <property type="match status" value="1"/>
</dbReference>
<name>A0A423Q016_9GAMM</name>
<dbReference type="Proteomes" id="UP000285310">
    <property type="component" value="Unassembled WGS sequence"/>
</dbReference>
<dbReference type="OrthoDB" id="793353at2"/>
<sequence>MADLLTLWQRANRLPGGRHVFSRGVAWRAPYFATIRPFFESVTRERCVVHMAKRRAVQNHIGTVHAIAICNLAEAAAGVLAEVSVPRTHRWIPKGMQVAYVAKATTDIRATAVARTPRPVFTDGMAYPIVVDLEDTHGTTVVSAVISMWVTARPTR</sequence>
<dbReference type="CDD" id="cd03443">
    <property type="entry name" value="PaaI_thioesterase"/>
    <property type="match status" value="1"/>
</dbReference>
<proteinExistence type="predicted"/>
<gene>
    <name evidence="1" type="ORF">SAJA_03215</name>
</gene>
<evidence type="ECO:0008006" key="3">
    <source>
        <dbReference type="Google" id="ProtNLM"/>
    </source>
</evidence>
<dbReference type="SUPFAM" id="SSF54637">
    <property type="entry name" value="Thioesterase/thiol ester dehydrase-isomerase"/>
    <property type="match status" value="1"/>
</dbReference>
<dbReference type="Pfam" id="PF14539">
    <property type="entry name" value="DUF4442"/>
    <property type="match status" value="1"/>
</dbReference>
<reference evidence="1 2" key="1">
    <citation type="submission" date="2013-10" db="EMBL/GenBank/DDBJ databases">
        <title>Salinisphaera japonica YTM-1 Genome Sequencing.</title>
        <authorList>
            <person name="Lai Q."/>
            <person name="Li C."/>
            <person name="Shao Z."/>
        </authorList>
    </citation>
    <scope>NUCLEOTIDE SEQUENCE [LARGE SCALE GENOMIC DNA]</scope>
    <source>
        <strain evidence="1 2">YTM-1</strain>
    </source>
</reference>
<dbReference type="InParanoid" id="A0A423Q016"/>
<keyword evidence="2" id="KW-1185">Reference proteome</keyword>
<organism evidence="1 2">
    <name type="scientific">Salinisphaera japonica YTM-1</name>
    <dbReference type="NCBI Taxonomy" id="1209778"/>
    <lineage>
        <taxon>Bacteria</taxon>
        <taxon>Pseudomonadati</taxon>
        <taxon>Pseudomonadota</taxon>
        <taxon>Gammaproteobacteria</taxon>
        <taxon>Salinisphaerales</taxon>
        <taxon>Salinisphaeraceae</taxon>
        <taxon>Salinisphaera</taxon>
    </lineage>
</organism>
<evidence type="ECO:0000313" key="2">
    <source>
        <dbReference type="Proteomes" id="UP000285310"/>
    </source>
</evidence>
<evidence type="ECO:0000313" key="1">
    <source>
        <dbReference type="EMBL" id="ROO31325.1"/>
    </source>
</evidence>
<dbReference type="InterPro" id="IPR027961">
    <property type="entry name" value="DUF4442"/>
</dbReference>
<dbReference type="InterPro" id="IPR029069">
    <property type="entry name" value="HotDog_dom_sf"/>
</dbReference>
<dbReference type="RefSeq" id="WP_123657200.1">
    <property type="nucleotide sequence ID" value="NZ_AYKG01000006.1"/>
</dbReference>
<protein>
    <recommendedName>
        <fullName evidence="3">Thioesterase</fullName>
    </recommendedName>
</protein>
<comment type="caution">
    <text evidence="1">The sequence shown here is derived from an EMBL/GenBank/DDBJ whole genome shotgun (WGS) entry which is preliminary data.</text>
</comment>
<dbReference type="AlphaFoldDB" id="A0A423Q016"/>
<dbReference type="EMBL" id="AYKG01000006">
    <property type="protein sequence ID" value="ROO31325.1"/>
    <property type="molecule type" value="Genomic_DNA"/>
</dbReference>
<accession>A0A423Q016</accession>